<dbReference type="OrthoDB" id="9808260at2"/>
<dbReference type="EMBL" id="WQLW01000003">
    <property type="protein sequence ID" value="MVO08592.1"/>
    <property type="molecule type" value="Genomic_DNA"/>
</dbReference>
<keyword evidence="3" id="KW-1185">Reference proteome</keyword>
<evidence type="ECO:0000313" key="2">
    <source>
        <dbReference type="EMBL" id="MVO08592.1"/>
    </source>
</evidence>
<evidence type="ECO:0000256" key="1">
    <source>
        <dbReference type="SAM" id="SignalP"/>
    </source>
</evidence>
<dbReference type="Proteomes" id="UP000431264">
    <property type="component" value="Unassembled WGS sequence"/>
</dbReference>
<proteinExistence type="predicted"/>
<gene>
    <name evidence="2" type="ORF">GOQ30_05375</name>
</gene>
<name>A0A6I4IKP6_9FLAO</name>
<feature type="chain" id="PRO_5026004473" description="TonB C-terminal domain-containing protein" evidence="1">
    <location>
        <begin position="22"/>
        <end position="269"/>
    </location>
</feature>
<keyword evidence="1" id="KW-0732">Signal</keyword>
<sequence>MKLKNNIQILLLLLFCLSAFSQKKTYLDFMNERTVTFPGCENARDKSECYRRSVGEIILKDLNTVSNFKKIGSIQEVIEIQLLLRTEISGETTVLKVDSKHKEIDTIVIETLKKLPQITPIVYLEPKSSSFGFYVVVKKNNKTGRFEWVERKSKTDLSKEPYPVPNDFKHAAFKNCDTIKNDYDCFVHSFTEWLVINLGDKIDTFKKERFYIQITIDEKGNLEKKKFTCNSETLKNELEKLFEKFPKLIPAEMKGKKTKISYSIPVTFQ</sequence>
<reference evidence="3" key="1">
    <citation type="submission" date="2019-05" db="EMBL/GenBank/DDBJ databases">
        <title>Flavobacterium profundi sp. nov., isolated from a deep-sea seamount.</title>
        <authorList>
            <person name="Zhang D.-C."/>
        </authorList>
    </citation>
    <scope>NUCLEOTIDE SEQUENCE [LARGE SCALE GENOMIC DNA]</scope>
    <source>
        <strain evidence="3">TP390</strain>
    </source>
</reference>
<comment type="caution">
    <text evidence="2">The sequence shown here is derived from an EMBL/GenBank/DDBJ whole genome shotgun (WGS) entry which is preliminary data.</text>
</comment>
<organism evidence="2 3">
    <name type="scientific">Flavobacterium profundi</name>
    <dbReference type="NCBI Taxonomy" id="1774945"/>
    <lineage>
        <taxon>Bacteria</taxon>
        <taxon>Pseudomonadati</taxon>
        <taxon>Bacteroidota</taxon>
        <taxon>Flavobacteriia</taxon>
        <taxon>Flavobacteriales</taxon>
        <taxon>Flavobacteriaceae</taxon>
        <taxon>Flavobacterium</taxon>
    </lineage>
</organism>
<evidence type="ECO:0000313" key="3">
    <source>
        <dbReference type="Proteomes" id="UP000431264"/>
    </source>
</evidence>
<dbReference type="RefSeq" id="WP_140996990.1">
    <property type="nucleotide sequence ID" value="NZ_VDCZ01000003.1"/>
</dbReference>
<protein>
    <recommendedName>
        <fullName evidence="4">TonB C-terminal domain-containing protein</fullName>
    </recommendedName>
</protein>
<feature type="signal peptide" evidence="1">
    <location>
        <begin position="1"/>
        <end position="21"/>
    </location>
</feature>
<dbReference type="AlphaFoldDB" id="A0A6I4IKP6"/>
<evidence type="ECO:0008006" key="4">
    <source>
        <dbReference type="Google" id="ProtNLM"/>
    </source>
</evidence>
<accession>A0A6I4IKP6</accession>